<keyword evidence="3" id="KW-1185">Reference proteome</keyword>
<organism evidence="2 3">
    <name type="scientific">Mycena belliarum</name>
    <dbReference type="NCBI Taxonomy" id="1033014"/>
    <lineage>
        <taxon>Eukaryota</taxon>
        <taxon>Fungi</taxon>
        <taxon>Dikarya</taxon>
        <taxon>Basidiomycota</taxon>
        <taxon>Agaricomycotina</taxon>
        <taxon>Agaricomycetes</taxon>
        <taxon>Agaricomycetidae</taxon>
        <taxon>Agaricales</taxon>
        <taxon>Marasmiineae</taxon>
        <taxon>Mycenaceae</taxon>
        <taxon>Mycena</taxon>
    </lineage>
</organism>
<protein>
    <submittedName>
        <fullName evidence="2">Uncharacterized protein</fullName>
    </submittedName>
</protein>
<feature type="region of interest" description="Disordered" evidence="1">
    <location>
        <begin position="184"/>
        <end position="204"/>
    </location>
</feature>
<dbReference type="EMBL" id="JARJCN010000001">
    <property type="protein sequence ID" value="KAJ7104032.1"/>
    <property type="molecule type" value="Genomic_DNA"/>
</dbReference>
<dbReference type="Proteomes" id="UP001222325">
    <property type="component" value="Unassembled WGS sequence"/>
</dbReference>
<comment type="caution">
    <text evidence="2">The sequence shown here is derived from an EMBL/GenBank/DDBJ whole genome shotgun (WGS) entry which is preliminary data.</text>
</comment>
<feature type="compositionally biased region" description="Polar residues" evidence="1">
    <location>
        <begin position="184"/>
        <end position="195"/>
    </location>
</feature>
<gene>
    <name evidence="2" type="ORF">B0H15DRAFT_942063</name>
</gene>
<dbReference type="AlphaFoldDB" id="A0AAD6UI50"/>
<evidence type="ECO:0000313" key="3">
    <source>
        <dbReference type="Proteomes" id="UP001222325"/>
    </source>
</evidence>
<evidence type="ECO:0000313" key="2">
    <source>
        <dbReference type="EMBL" id="KAJ7104032.1"/>
    </source>
</evidence>
<reference evidence="2" key="1">
    <citation type="submission" date="2023-03" db="EMBL/GenBank/DDBJ databases">
        <title>Massive genome expansion in bonnet fungi (Mycena s.s.) driven by repeated elements and novel gene families across ecological guilds.</title>
        <authorList>
            <consortium name="Lawrence Berkeley National Laboratory"/>
            <person name="Harder C.B."/>
            <person name="Miyauchi S."/>
            <person name="Viragh M."/>
            <person name="Kuo A."/>
            <person name="Thoen E."/>
            <person name="Andreopoulos B."/>
            <person name="Lu D."/>
            <person name="Skrede I."/>
            <person name="Drula E."/>
            <person name="Henrissat B."/>
            <person name="Morin E."/>
            <person name="Kohler A."/>
            <person name="Barry K."/>
            <person name="LaButti K."/>
            <person name="Morin E."/>
            <person name="Salamov A."/>
            <person name="Lipzen A."/>
            <person name="Mereny Z."/>
            <person name="Hegedus B."/>
            <person name="Baldrian P."/>
            <person name="Stursova M."/>
            <person name="Weitz H."/>
            <person name="Taylor A."/>
            <person name="Grigoriev I.V."/>
            <person name="Nagy L.G."/>
            <person name="Martin F."/>
            <person name="Kauserud H."/>
        </authorList>
    </citation>
    <scope>NUCLEOTIDE SEQUENCE</scope>
    <source>
        <strain evidence="2">CBHHK173m</strain>
    </source>
</reference>
<name>A0AAD6UI50_9AGAR</name>
<proteinExistence type="predicted"/>
<sequence>MSLLTAPFRMNNPVFNAVHAFLSSARFELHLPSLSDGAWDTTFSSTQHVLNTRRSGALLVLSSTLAHALLRISRYQYSPGALAPTLKDLETLREAIFSDDVLALFLVKAGVYDPYCGQGNKQAGDAFLVFVDMIFTDRGITDFMTWFANTFDPILSVGLGAQISGLTMHLCGHDLVDHPSFSQRVATGKTSPKRTSLSDDGEASKRRRTGLCTFESIRPDSITTKADAITLNANHNFDPC</sequence>
<evidence type="ECO:0000256" key="1">
    <source>
        <dbReference type="SAM" id="MobiDB-lite"/>
    </source>
</evidence>
<accession>A0AAD6UI50</accession>